<keyword evidence="2 5" id="KW-0812">Transmembrane</keyword>
<accession>A0A5M3WX04</accession>
<dbReference type="Pfam" id="PF00146">
    <property type="entry name" value="NADHdh"/>
    <property type="match status" value="1"/>
</dbReference>
<feature type="transmembrane region" description="Helical" evidence="5">
    <location>
        <begin position="59"/>
        <end position="82"/>
    </location>
</feature>
<evidence type="ECO:0000313" key="6">
    <source>
        <dbReference type="EMBL" id="GES12936.1"/>
    </source>
</evidence>
<keyword evidence="3 5" id="KW-1133">Transmembrane helix</keyword>
<evidence type="ECO:0000256" key="3">
    <source>
        <dbReference type="ARBA" id="ARBA00022989"/>
    </source>
</evidence>
<feature type="transmembrane region" description="Helical" evidence="5">
    <location>
        <begin position="128"/>
        <end position="147"/>
    </location>
</feature>
<dbReference type="RefSeq" id="WP_155358212.1">
    <property type="nucleotide sequence ID" value="NZ_BAAAHL010000034.1"/>
</dbReference>
<organism evidence="6 7">
    <name type="scientific">Acrocarpospora macrocephala</name>
    <dbReference type="NCBI Taxonomy" id="150177"/>
    <lineage>
        <taxon>Bacteria</taxon>
        <taxon>Bacillati</taxon>
        <taxon>Actinomycetota</taxon>
        <taxon>Actinomycetes</taxon>
        <taxon>Streptosporangiales</taxon>
        <taxon>Streptosporangiaceae</taxon>
        <taxon>Acrocarpospora</taxon>
    </lineage>
</organism>
<evidence type="ECO:0000313" key="7">
    <source>
        <dbReference type="Proteomes" id="UP000331127"/>
    </source>
</evidence>
<comment type="caution">
    <text evidence="6">The sequence shown here is derived from an EMBL/GenBank/DDBJ whole genome shotgun (WGS) entry which is preliminary data.</text>
</comment>
<sequence length="310" mass="31744">MGAVLQVVLVAVGSPLLVGMMRQVRARLEGRAGAGIGQPWRDLRKLVRKEPIAPDGTGWVFRAAPLLLAGTVLVVAAVVPLVSTTSPLDEVADLFAVVALLALGSVALALGALDTSTAFGGMGASREMIVLALVEPTILLSVFALSVRVGTTNLGTIVTSAVADPLAVISPASLLAAAALAIVTIAETGRIPVDNPSTHLELTMIHEAMVLEYAGPDLALIEWASAMRLSVLLGLLTSLFAPWGIATGNAGLLALLLAAVVVIAKVALLGALLAAGEVFMAKLRLFRIPELLAGSFLMALLAVAASFFLA</sequence>
<protein>
    <submittedName>
        <fullName evidence="6">Formate hydrogenlyase HycD</fullName>
    </submittedName>
</protein>
<dbReference type="PANTHER" id="PTHR43359:SF1">
    <property type="entry name" value="FORMATE HYDROGENLYASE SUBUNIT 4-RELATED"/>
    <property type="match status" value="1"/>
</dbReference>
<dbReference type="EMBL" id="BLAE01000040">
    <property type="protein sequence ID" value="GES12936.1"/>
    <property type="molecule type" value="Genomic_DNA"/>
</dbReference>
<feature type="transmembrane region" description="Helical" evidence="5">
    <location>
        <begin position="6"/>
        <end position="24"/>
    </location>
</feature>
<dbReference type="Proteomes" id="UP000331127">
    <property type="component" value="Unassembled WGS sequence"/>
</dbReference>
<name>A0A5M3WX04_9ACTN</name>
<feature type="transmembrane region" description="Helical" evidence="5">
    <location>
        <begin position="291"/>
        <end position="309"/>
    </location>
</feature>
<dbReference type="InterPro" id="IPR001694">
    <property type="entry name" value="NADH_UbQ_OxRdtase_su1/FPO"/>
</dbReference>
<evidence type="ECO:0000256" key="5">
    <source>
        <dbReference type="SAM" id="Phobius"/>
    </source>
</evidence>
<comment type="subcellular location">
    <subcellularLocation>
        <location evidence="1">Membrane</location>
        <topology evidence="1">Multi-pass membrane protein</topology>
    </subcellularLocation>
</comment>
<reference evidence="6 7" key="1">
    <citation type="submission" date="2019-10" db="EMBL/GenBank/DDBJ databases">
        <title>Whole genome shotgun sequence of Acrocarpospora macrocephala NBRC 16266.</title>
        <authorList>
            <person name="Ichikawa N."/>
            <person name="Kimura A."/>
            <person name="Kitahashi Y."/>
            <person name="Komaki H."/>
            <person name="Oguchi A."/>
        </authorList>
    </citation>
    <scope>NUCLEOTIDE SEQUENCE [LARGE SCALE GENOMIC DNA]</scope>
    <source>
        <strain evidence="6 7">NBRC 16266</strain>
    </source>
</reference>
<evidence type="ECO:0000256" key="2">
    <source>
        <dbReference type="ARBA" id="ARBA00022692"/>
    </source>
</evidence>
<evidence type="ECO:0000256" key="1">
    <source>
        <dbReference type="ARBA" id="ARBA00004141"/>
    </source>
</evidence>
<dbReference type="PANTHER" id="PTHR43359">
    <property type="entry name" value="FORMATE HYDROGENLYASE SUBUNIT 4"/>
    <property type="match status" value="1"/>
</dbReference>
<evidence type="ECO:0000256" key="4">
    <source>
        <dbReference type="ARBA" id="ARBA00023136"/>
    </source>
</evidence>
<dbReference type="OrthoDB" id="9778499at2"/>
<keyword evidence="4 5" id="KW-0472">Membrane</keyword>
<dbReference type="InterPro" id="IPR052561">
    <property type="entry name" value="ComplexI_Subunit1"/>
</dbReference>
<dbReference type="GO" id="GO:0005886">
    <property type="term" value="C:plasma membrane"/>
    <property type="evidence" value="ECO:0007669"/>
    <property type="project" value="TreeGrafter"/>
</dbReference>
<feature type="transmembrane region" description="Helical" evidence="5">
    <location>
        <begin position="167"/>
        <end position="186"/>
    </location>
</feature>
<feature type="transmembrane region" description="Helical" evidence="5">
    <location>
        <begin position="94"/>
        <end position="116"/>
    </location>
</feature>
<dbReference type="AlphaFoldDB" id="A0A5M3WX04"/>
<gene>
    <name evidence="6" type="primary">hycD</name>
    <name evidence="6" type="ORF">Amac_065330</name>
</gene>
<proteinExistence type="predicted"/>
<dbReference type="GO" id="GO:0016829">
    <property type="term" value="F:lyase activity"/>
    <property type="evidence" value="ECO:0007669"/>
    <property type="project" value="UniProtKB-KW"/>
</dbReference>
<feature type="transmembrane region" description="Helical" evidence="5">
    <location>
        <begin position="229"/>
        <end position="246"/>
    </location>
</feature>
<feature type="transmembrane region" description="Helical" evidence="5">
    <location>
        <begin position="252"/>
        <end position="279"/>
    </location>
</feature>
<keyword evidence="6" id="KW-0456">Lyase</keyword>
<keyword evidence="7" id="KW-1185">Reference proteome</keyword>